<feature type="chain" id="PRO_5005288790" description="GP-PDE domain-containing protein" evidence="1">
    <location>
        <begin position="22"/>
        <end position="308"/>
    </location>
</feature>
<dbReference type="EMBL" id="LFND01000003">
    <property type="protein sequence ID" value="KMQ65249.1"/>
    <property type="molecule type" value="Genomic_DNA"/>
</dbReference>
<dbReference type="InterPro" id="IPR017946">
    <property type="entry name" value="PLC-like_Pdiesterase_TIM-brl"/>
</dbReference>
<comment type="caution">
    <text evidence="3">The sequence shown here is derived from an EMBL/GenBank/DDBJ whole genome shotgun (WGS) entry which is preliminary data.</text>
</comment>
<dbReference type="PATRIC" id="fig|558151.6.peg.2794"/>
<evidence type="ECO:0000313" key="4">
    <source>
        <dbReference type="Proteomes" id="UP000036261"/>
    </source>
</evidence>
<keyword evidence="1" id="KW-0732">Signal</keyword>
<dbReference type="STRING" id="558151.ACM46_13240"/>
<evidence type="ECO:0000313" key="3">
    <source>
        <dbReference type="EMBL" id="KMQ65249.1"/>
    </source>
</evidence>
<gene>
    <name evidence="3" type="ORF">ACM46_13240</name>
</gene>
<dbReference type="Gene3D" id="3.20.20.190">
    <property type="entry name" value="Phosphatidylinositol (PI) phosphodiesterase"/>
    <property type="match status" value="1"/>
</dbReference>
<protein>
    <recommendedName>
        <fullName evidence="2">GP-PDE domain-containing protein</fullName>
    </recommendedName>
</protein>
<dbReference type="Pfam" id="PF03009">
    <property type="entry name" value="GDPD"/>
    <property type="match status" value="1"/>
</dbReference>
<dbReference type="GO" id="GO:0008081">
    <property type="term" value="F:phosphoric diester hydrolase activity"/>
    <property type="evidence" value="ECO:0007669"/>
    <property type="project" value="InterPro"/>
</dbReference>
<accession>A0A0J7IGY8</accession>
<sequence length="308" mass="33961">MIRKNLFKTAAIVLGCLALHACSDQDGDSPEVISKPKIIAHRGGRVDFPENTLLSFDKALQTGVDGVEMDIQVSQDLVPVLYHPGDLNIWTNGMGKVSSLPFTELKKLNAAWNYDPQNNYPYRNNPQSIPSLKEALNTIPSKVPIILDMKSLPAGTLIQSIATVLDELGAWNRVVFYSTTREHLDALKAWPAAQVFEAREITRQRLLEYKINGKFIAPDKQVTWIGFELTRNFNVSEPLTLGDGNTAITVNLWDKNLVKAIKGQSGNIKIVLFGINTAEDYKTAAEIGADAVMTDAPTLLVQARSAMK</sequence>
<dbReference type="InterPro" id="IPR030395">
    <property type="entry name" value="GP_PDE_dom"/>
</dbReference>
<dbReference type="SUPFAM" id="SSF51695">
    <property type="entry name" value="PLC-like phosphodiesterases"/>
    <property type="match status" value="1"/>
</dbReference>
<keyword evidence="4" id="KW-1185">Reference proteome</keyword>
<evidence type="ECO:0000256" key="1">
    <source>
        <dbReference type="SAM" id="SignalP"/>
    </source>
</evidence>
<name>A0A0J7IGY8_9FLAO</name>
<dbReference type="PROSITE" id="PS51704">
    <property type="entry name" value="GP_PDE"/>
    <property type="match status" value="1"/>
</dbReference>
<dbReference type="PANTHER" id="PTHR46211:SF10">
    <property type="entry name" value="EXPORTED PROTEIN"/>
    <property type="match status" value="1"/>
</dbReference>
<organism evidence="3 4">
    <name type="scientific">Chryseobacterium angstadtii</name>
    <dbReference type="NCBI Taxonomy" id="558151"/>
    <lineage>
        <taxon>Bacteria</taxon>
        <taxon>Pseudomonadati</taxon>
        <taxon>Bacteroidota</taxon>
        <taxon>Flavobacteriia</taxon>
        <taxon>Flavobacteriales</taxon>
        <taxon>Weeksellaceae</taxon>
        <taxon>Chryseobacterium group</taxon>
        <taxon>Chryseobacterium</taxon>
    </lineage>
</organism>
<dbReference type="OrthoDB" id="384721at2"/>
<dbReference type="AlphaFoldDB" id="A0A0J7IGY8"/>
<feature type="domain" description="GP-PDE" evidence="2">
    <location>
        <begin position="36"/>
        <end position="304"/>
    </location>
</feature>
<proteinExistence type="predicted"/>
<reference evidence="3 4" key="1">
    <citation type="journal article" date="2013" name="Int. J. Syst. Evol. Microbiol.">
        <title>Chryseobacterium angstadtii sp. nov., isolated from a newt tank.</title>
        <authorList>
            <person name="Kirk K.E."/>
            <person name="Hoffman J.A."/>
            <person name="Smith K.A."/>
            <person name="Strahan B.L."/>
            <person name="Failor K.C."/>
            <person name="Krebs J.E."/>
            <person name="Gale A.N."/>
            <person name="Do T.D."/>
            <person name="Sontag T.C."/>
            <person name="Batties A.M."/>
            <person name="Mistiszyn K."/>
            <person name="Newman J.D."/>
        </authorList>
    </citation>
    <scope>NUCLEOTIDE SEQUENCE [LARGE SCALE GENOMIC DNA]</scope>
    <source>
        <strain evidence="3 4">KM</strain>
    </source>
</reference>
<dbReference type="Proteomes" id="UP000036261">
    <property type="component" value="Unassembled WGS sequence"/>
</dbReference>
<dbReference type="PANTHER" id="PTHR46211">
    <property type="entry name" value="GLYCEROPHOSPHORYL DIESTER PHOSPHODIESTERASE"/>
    <property type="match status" value="1"/>
</dbReference>
<feature type="signal peptide" evidence="1">
    <location>
        <begin position="1"/>
        <end position="21"/>
    </location>
</feature>
<evidence type="ECO:0000259" key="2">
    <source>
        <dbReference type="PROSITE" id="PS51704"/>
    </source>
</evidence>
<dbReference type="GO" id="GO:0006629">
    <property type="term" value="P:lipid metabolic process"/>
    <property type="evidence" value="ECO:0007669"/>
    <property type="project" value="InterPro"/>
</dbReference>
<dbReference type="RefSeq" id="WP_157859456.1">
    <property type="nucleotide sequence ID" value="NZ_LFND01000003.1"/>
</dbReference>